<comment type="cofactor">
    <cofactor evidence="10">
        <name>NAD(+)</name>
        <dbReference type="ChEBI" id="CHEBI:57540"/>
    </cofactor>
    <text evidence="10">Binds 1 NAD(+) per subunit.</text>
</comment>
<evidence type="ECO:0000256" key="9">
    <source>
        <dbReference type="PIRSR" id="PIRSR601088-4"/>
    </source>
</evidence>
<dbReference type="GO" id="GO:0046872">
    <property type="term" value="F:metal ion binding"/>
    <property type="evidence" value="ECO:0007669"/>
    <property type="project" value="UniProtKB-KW"/>
</dbReference>
<evidence type="ECO:0000256" key="10">
    <source>
        <dbReference type="RuleBase" id="RU361152"/>
    </source>
</evidence>
<dbReference type="Pfam" id="PF11975">
    <property type="entry name" value="Glyco_hydro_4C"/>
    <property type="match status" value="1"/>
</dbReference>
<evidence type="ECO:0000256" key="4">
    <source>
        <dbReference type="ARBA" id="ARBA00023027"/>
    </source>
</evidence>
<feature type="binding site" evidence="7">
    <location>
        <position position="95"/>
    </location>
    <ligand>
        <name>substrate</name>
    </ligand>
</feature>
<keyword evidence="8" id="KW-0533">Nickel</keyword>
<comment type="similarity">
    <text evidence="1 10">Belongs to the glycosyl hydrolase 4 family.</text>
</comment>
<dbReference type="GO" id="GO:0016616">
    <property type="term" value="F:oxidoreductase activity, acting on the CH-OH group of donors, NAD or NADP as acceptor"/>
    <property type="evidence" value="ECO:0007669"/>
    <property type="project" value="InterPro"/>
</dbReference>
<keyword evidence="4 10" id="KW-0520">NAD</keyword>
<evidence type="ECO:0000256" key="5">
    <source>
        <dbReference type="ARBA" id="ARBA00023211"/>
    </source>
</evidence>
<feature type="binding site" evidence="8">
    <location>
        <position position="200"/>
    </location>
    <ligand>
        <name>Mn(2+)</name>
        <dbReference type="ChEBI" id="CHEBI:29035"/>
    </ligand>
</feature>
<keyword evidence="3 10" id="KW-0378">Hydrolase</keyword>
<keyword evidence="8" id="KW-0408">Iron</keyword>
<dbReference type="Gene3D" id="3.90.110.10">
    <property type="entry name" value="Lactate dehydrogenase/glycoside hydrolase, family 4, C-terminal"/>
    <property type="match status" value="1"/>
</dbReference>
<dbReference type="SUPFAM" id="SSF51735">
    <property type="entry name" value="NAD(P)-binding Rossmann-fold domains"/>
    <property type="match status" value="1"/>
</dbReference>
<dbReference type="PRINTS" id="PR00732">
    <property type="entry name" value="GLHYDRLASE4"/>
</dbReference>
<comment type="caution">
    <text evidence="12">The sequence shown here is derived from an EMBL/GenBank/DDBJ whole genome shotgun (WGS) entry which is preliminary data.</text>
</comment>
<dbReference type="Proteomes" id="UP000623608">
    <property type="component" value="Unassembled WGS sequence"/>
</dbReference>
<feature type="binding site" evidence="7">
    <location>
        <position position="149"/>
    </location>
    <ligand>
        <name>substrate</name>
    </ligand>
</feature>
<dbReference type="InterPro" id="IPR022616">
    <property type="entry name" value="Glyco_hydro_4_C"/>
</dbReference>
<dbReference type="PANTHER" id="PTHR32092:SF5">
    <property type="entry name" value="6-PHOSPHO-BETA-GLUCOSIDASE"/>
    <property type="match status" value="1"/>
</dbReference>
<evidence type="ECO:0000313" key="13">
    <source>
        <dbReference type="Proteomes" id="UP000623608"/>
    </source>
</evidence>
<organism evidence="12 13">
    <name type="scientific">Paractinoplanes tereljensis</name>
    <dbReference type="NCBI Taxonomy" id="571912"/>
    <lineage>
        <taxon>Bacteria</taxon>
        <taxon>Bacillati</taxon>
        <taxon>Actinomycetota</taxon>
        <taxon>Actinomycetes</taxon>
        <taxon>Micromonosporales</taxon>
        <taxon>Micromonosporaceae</taxon>
        <taxon>Paractinoplanes</taxon>
    </lineage>
</organism>
<dbReference type="PANTHER" id="PTHR32092">
    <property type="entry name" value="6-PHOSPHO-BETA-GLUCOSIDASE-RELATED"/>
    <property type="match status" value="1"/>
</dbReference>
<protein>
    <submittedName>
        <fullName evidence="12">6-phospho-beta-glucosidase</fullName>
    </submittedName>
</protein>
<feature type="domain" description="Glycosyl hydrolase family 4 C-terminal" evidence="11">
    <location>
        <begin position="195"/>
        <end position="408"/>
    </location>
</feature>
<dbReference type="InterPro" id="IPR001088">
    <property type="entry name" value="Glyco_hydro_4"/>
</dbReference>
<feature type="site" description="Increases basicity of active site Tyr" evidence="9">
    <location>
        <position position="111"/>
    </location>
</feature>
<dbReference type="SUPFAM" id="SSF56327">
    <property type="entry name" value="LDH C-terminal domain-like"/>
    <property type="match status" value="1"/>
</dbReference>
<keyword evidence="6 10" id="KW-0326">Glycosidase</keyword>
<evidence type="ECO:0000256" key="3">
    <source>
        <dbReference type="ARBA" id="ARBA00022801"/>
    </source>
</evidence>
<dbReference type="InterPro" id="IPR015955">
    <property type="entry name" value="Lactate_DH/Glyco_Ohase_4_C"/>
</dbReference>
<evidence type="ECO:0000256" key="8">
    <source>
        <dbReference type="PIRSR" id="PIRSR601088-3"/>
    </source>
</evidence>
<evidence type="ECO:0000256" key="7">
    <source>
        <dbReference type="PIRSR" id="PIRSR601088-2"/>
    </source>
</evidence>
<keyword evidence="5 8" id="KW-0464">Manganese</keyword>
<reference evidence="12" key="1">
    <citation type="submission" date="2021-01" db="EMBL/GenBank/DDBJ databases">
        <title>Whole genome shotgun sequence of Actinoplanes tereljensis NBRC 105297.</title>
        <authorList>
            <person name="Komaki H."/>
            <person name="Tamura T."/>
        </authorList>
    </citation>
    <scope>NUCLEOTIDE SEQUENCE</scope>
    <source>
        <strain evidence="12">NBRC 105297</strain>
    </source>
</reference>
<dbReference type="Gene3D" id="3.40.50.720">
    <property type="entry name" value="NAD(P)-binding Rossmann-like Domain"/>
    <property type="match status" value="1"/>
</dbReference>
<sequence>MTVASIKLVYIGGGSSRGAGTMASILAHGKEFDGSEIVIQDVNPDRLHAVETIARKIAAADGLDIKISSTTDRRAALTDADAVLASFRPGDFAARALDERIPLKHGVIGQETQGPGGFFMALRSIHIYEDIIRDLDAVAPNAVIFNYTNPVNIVSQAVTRFTDRTIWSMCEGPIVFPKTVLRAAGLDPARANIVMAGVNHNCWSYEHTYDGQDLMPLLDAAWEARKDDPTLSVHAKRMLRLAVTMRSVPADYFQYYYFREEVLRELQGARTTRAEDLLAALPGYWQHYEEQTQVEVPTLDPTRSRGGIHELELAIDVMSAYYNDRSAKLPVNLPNVGGALPGFDDDVVVEMWCTVDGQGVRPLPQKPLPHAVRGLVQQLAEFQYLAADAAWQGNRADGIRALAANPMVPTLAVAEELYDEMAYAHRAYLPERLLK</sequence>
<dbReference type="AlphaFoldDB" id="A0A919TW25"/>
<gene>
    <name evidence="12" type="primary">licH</name>
    <name evidence="12" type="ORF">Ate02nite_55950</name>
</gene>
<dbReference type="Pfam" id="PF02056">
    <property type="entry name" value="Glyco_hydro_4"/>
    <property type="match status" value="1"/>
</dbReference>
<evidence type="ECO:0000256" key="2">
    <source>
        <dbReference type="ARBA" id="ARBA00022723"/>
    </source>
</evidence>
<dbReference type="EMBL" id="BOMY01000036">
    <property type="protein sequence ID" value="GIF22865.1"/>
    <property type="molecule type" value="Genomic_DNA"/>
</dbReference>
<keyword evidence="8" id="KW-0170">Cobalt</keyword>
<name>A0A919TW25_9ACTN</name>
<evidence type="ECO:0000256" key="6">
    <source>
        <dbReference type="ARBA" id="ARBA00023295"/>
    </source>
</evidence>
<dbReference type="InterPro" id="IPR036291">
    <property type="entry name" value="NAD(P)-bd_dom_sf"/>
</dbReference>
<evidence type="ECO:0000313" key="12">
    <source>
        <dbReference type="EMBL" id="GIF22865.1"/>
    </source>
</evidence>
<feature type="binding site" evidence="8">
    <location>
        <position position="170"/>
    </location>
    <ligand>
        <name>Mn(2+)</name>
        <dbReference type="ChEBI" id="CHEBI:29035"/>
    </ligand>
</feature>
<keyword evidence="2 8" id="KW-0479">Metal-binding</keyword>
<dbReference type="RefSeq" id="WP_239147747.1">
    <property type="nucleotide sequence ID" value="NZ_BOMY01000036.1"/>
</dbReference>
<keyword evidence="13" id="KW-1185">Reference proteome</keyword>
<accession>A0A919TW25</accession>
<proteinExistence type="inferred from homology"/>
<dbReference type="GO" id="GO:0004553">
    <property type="term" value="F:hydrolase activity, hydrolyzing O-glycosyl compounds"/>
    <property type="evidence" value="ECO:0007669"/>
    <property type="project" value="InterPro"/>
</dbReference>
<evidence type="ECO:0000256" key="1">
    <source>
        <dbReference type="ARBA" id="ARBA00010141"/>
    </source>
</evidence>
<evidence type="ECO:0000259" key="11">
    <source>
        <dbReference type="Pfam" id="PF11975"/>
    </source>
</evidence>
<dbReference type="GO" id="GO:0005975">
    <property type="term" value="P:carbohydrate metabolic process"/>
    <property type="evidence" value="ECO:0007669"/>
    <property type="project" value="InterPro"/>
</dbReference>